<keyword evidence="1" id="KW-0614">Plasmid</keyword>
<dbReference type="AlphaFoldDB" id="A0A2Z5GA41"/>
<organism evidence="1 2">
    <name type="scientific">Acidisarcina polymorpha</name>
    <dbReference type="NCBI Taxonomy" id="2211140"/>
    <lineage>
        <taxon>Bacteria</taxon>
        <taxon>Pseudomonadati</taxon>
        <taxon>Acidobacteriota</taxon>
        <taxon>Terriglobia</taxon>
        <taxon>Terriglobales</taxon>
        <taxon>Acidobacteriaceae</taxon>
        <taxon>Acidisarcina</taxon>
    </lineage>
</organism>
<name>A0A2Z5GA41_9BACT</name>
<dbReference type="EMBL" id="CP030842">
    <property type="protein sequence ID" value="AXC16011.1"/>
    <property type="molecule type" value="Genomic_DNA"/>
</dbReference>
<proteinExistence type="predicted"/>
<dbReference type="Proteomes" id="UP000253606">
    <property type="component" value="Plasmid pACPOL2"/>
</dbReference>
<accession>A0A2Z5GA41</accession>
<geneLocation type="plasmid" evidence="2">
    <name>pacpol2</name>
</geneLocation>
<evidence type="ECO:0000313" key="2">
    <source>
        <dbReference type="Proteomes" id="UP000253606"/>
    </source>
</evidence>
<protein>
    <submittedName>
        <fullName evidence="1">Uncharacterized protein</fullName>
    </submittedName>
</protein>
<keyword evidence="2" id="KW-1185">Reference proteome</keyword>
<dbReference type="KEGG" id="abas:ACPOL_6801"/>
<reference evidence="1 2" key="1">
    <citation type="journal article" date="2018" name="Front. Microbiol.">
        <title>Hydrolytic Capabilities as a Key to Environmental Success: Chitinolytic and Cellulolytic Acidobacteria From Acidic Sub-arctic Soils and Boreal Peatlands.</title>
        <authorList>
            <person name="Belova S.E."/>
            <person name="Ravin N.V."/>
            <person name="Pankratov T.A."/>
            <person name="Rakitin A.L."/>
            <person name="Ivanova A.A."/>
            <person name="Beletsky A.V."/>
            <person name="Mardanov A.V."/>
            <person name="Sinninghe Damste J.S."/>
            <person name="Dedysh S.N."/>
        </authorList>
    </citation>
    <scope>NUCLEOTIDE SEQUENCE [LARGE SCALE GENOMIC DNA]</scope>
    <source>
        <strain evidence="1 2">SBC82</strain>
        <plasmid evidence="2">pacpol2</plasmid>
    </source>
</reference>
<sequence length="80" mass="8770">MAMAHDALDRIRSEVFDLIVLSMMGSEDELGAICRAAAETTGVLRTSDFTGPEELLRKIGELLNKGCRDSRLNLNECGQN</sequence>
<gene>
    <name evidence="1" type="ORF">ACPOL_6801</name>
</gene>
<evidence type="ECO:0000313" key="1">
    <source>
        <dbReference type="EMBL" id="AXC16011.1"/>
    </source>
</evidence>